<dbReference type="RefSeq" id="WP_142096815.1">
    <property type="nucleotide sequence ID" value="NZ_VFPH01000001.1"/>
</dbReference>
<accession>A0A543GBB2</accession>
<comment type="caution">
    <text evidence="1">The sequence shown here is derived from an EMBL/GenBank/DDBJ whole genome shotgun (WGS) entry which is preliminary data.</text>
</comment>
<dbReference type="Proteomes" id="UP000319818">
    <property type="component" value="Unassembled WGS sequence"/>
</dbReference>
<dbReference type="OrthoDB" id="1093513at2"/>
<reference evidence="1 2" key="1">
    <citation type="submission" date="2019-06" db="EMBL/GenBank/DDBJ databases">
        <title>Sequencing the genomes of 1000 actinobacteria strains.</title>
        <authorList>
            <person name="Klenk H.-P."/>
        </authorList>
    </citation>
    <scope>NUCLEOTIDE SEQUENCE [LARGE SCALE GENOMIC DNA]</scope>
    <source>
        <strain evidence="1 2">DSM 45511</strain>
    </source>
</reference>
<proteinExistence type="predicted"/>
<name>A0A543GBB2_9PSEU</name>
<keyword evidence="2" id="KW-1185">Reference proteome</keyword>
<gene>
    <name evidence="1" type="ORF">FB388_0720</name>
</gene>
<evidence type="ECO:0000313" key="2">
    <source>
        <dbReference type="Proteomes" id="UP000319818"/>
    </source>
</evidence>
<protein>
    <submittedName>
        <fullName evidence="1">Uncharacterized protein DUF1788</fullName>
    </submittedName>
</protein>
<dbReference type="AlphaFoldDB" id="A0A543GBB2"/>
<organism evidence="1 2">
    <name type="scientific">Pseudonocardia cypriaca</name>
    <dbReference type="NCBI Taxonomy" id="882449"/>
    <lineage>
        <taxon>Bacteria</taxon>
        <taxon>Bacillati</taxon>
        <taxon>Actinomycetota</taxon>
        <taxon>Actinomycetes</taxon>
        <taxon>Pseudonocardiales</taxon>
        <taxon>Pseudonocardiaceae</taxon>
        <taxon>Pseudonocardia</taxon>
    </lineage>
</organism>
<sequence length="186" mass="20715">MSYVDGLLHAYSKFVALPWQRNLAPPQRVWMAVYPPEHERRLRLYVPEFGTATNRHGHSWALVDISRTFEAWMAALSYRDSYFEDPELLETALPAYFDHLVDDVRARLTAHSDPHGVVGLLGAGTLFGLGAAVKVSALVNAVHDAVAGRLLVFFPGEHSGHSYRLLDARDGWNYQATAITPDGSSR</sequence>
<evidence type="ECO:0000313" key="1">
    <source>
        <dbReference type="EMBL" id="TQM43375.1"/>
    </source>
</evidence>
<dbReference type="EMBL" id="VFPH01000001">
    <property type="protein sequence ID" value="TQM43375.1"/>
    <property type="molecule type" value="Genomic_DNA"/>
</dbReference>